<dbReference type="RefSeq" id="WP_217065499.1">
    <property type="nucleotide sequence ID" value="NZ_JAHQCS010000077.1"/>
</dbReference>
<dbReference type="Proteomes" id="UP000784880">
    <property type="component" value="Unassembled WGS sequence"/>
</dbReference>
<keyword evidence="3" id="KW-1185">Reference proteome</keyword>
<accession>A0ABS6JDK0</accession>
<evidence type="ECO:0000259" key="1">
    <source>
        <dbReference type="Pfam" id="PF03358"/>
    </source>
</evidence>
<feature type="domain" description="NADPH-dependent FMN reductase-like" evidence="1">
    <location>
        <begin position="1"/>
        <end position="149"/>
    </location>
</feature>
<reference evidence="2 3" key="1">
    <citation type="submission" date="2021-06" db="EMBL/GenBank/DDBJ databases">
        <title>Bacillus sp. RD4P76, an endophyte from a halophyte.</title>
        <authorList>
            <person name="Sun J.-Q."/>
        </authorList>
    </citation>
    <scope>NUCLEOTIDE SEQUENCE [LARGE SCALE GENOMIC DNA]</scope>
    <source>
        <strain evidence="2 3">CGMCC 1.15917</strain>
    </source>
</reference>
<dbReference type="Pfam" id="PF03358">
    <property type="entry name" value="FMN_red"/>
    <property type="match status" value="1"/>
</dbReference>
<dbReference type="EMBL" id="JAHQCS010000077">
    <property type="protein sequence ID" value="MBU9711558.1"/>
    <property type="molecule type" value="Genomic_DNA"/>
</dbReference>
<evidence type="ECO:0000313" key="2">
    <source>
        <dbReference type="EMBL" id="MBU9711558.1"/>
    </source>
</evidence>
<evidence type="ECO:0000313" key="3">
    <source>
        <dbReference type="Proteomes" id="UP000784880"/>
    </source>
</evidence>
<sequence length="202" mass="22232">MKALFLNCSLKASNEASHTSALLTEAAEWFKRENVETEELRIADYHILPGMEPDMGNGDEWPKIMKKVLHAEILIVGTPIWIGEKSSISTLVMERLSASSGETNDKGQGIYYNKVAGAVVTGNEDGAKQSAKSLLYGLQHIGFTVPPNVDAYWVGEAGPGPSYMDTNKDNEFTKENTKKMAYNLVHFANMLKEHPIPTKGNT</sequence>
<organism evidence="2 3">
    <name type="scientific">Evansella tamaricis</name>
    <dbReference type="NCBI Taxonomy" id="2069301"/>
    <lineage>
        <taxon>Bacteria</taxon>
        <taxon>Bacillati</taxon>
        <taxon>Bacillota</taxon>
        <taxon>Bacilli</taxon>
        <taxon>Bacillales</taxon>
        <taxon>Bacillaceae</taxon>
        <taxon>Evansella</taxon>
    </lineage>
</organism>
<protein>
    <submittedName>
        <fullName evidence="2">Flavodoxin family protein</fullName>
    </submittedName>
</protein>
<dbReference type="InterPro" id="IPR005025">
    <property type="entry name" value="FMN_Rdtase-like_dom"/>
</dbReference>
<comment type="caution">
    <text evidence="2">The sequence shown here is derived from an EMBL/GenBank/DDBJ whole genome shotgun (WGS) entry which is preliminary data.</text>
</comment>
<proteinExistence type="predicted"/>
<name>A0ABS6JDK0_9BACI</name>
<gene>
    <name evidence="2" type="ORF">KS419_07405</name>
</gene>